<feature type="region of interest" description="Disordered" evidence="1">
    <location>
        <begin position="332"/>
        <end position="444"/>
    </location>
</feature>
<accession>A0ABQ5KUK4</accession>
<comment type="caution">
    <text evidence="2">The sequence shown here is derived from an EMBL/GenBank/DDBJ whole genome shotgun (WGS) entry which is preliminary data.</text>
</comment>
<gene>
    <name evidence="2" type="ORF">ADUPG1_009160</name>
</gene>
<protein>
    <recommendedName>
        <fullName evidence="4">Recombination activating protein 2</fullName>
    </recommendedName>
</protein>
<dbReference type="EMBL" id="BQXS01011151">
    <property type="protein sequence ID" value="GKT36140.1"/>
    <property type="molecule type" value="Genomic_DNA"/>
</dbReference>
<evidence type="ECO:0000313" key="2">
    <source>
        <dbReference type="EMBL" id="GKT36140.1"/>
    </source>
</evidence>
<reference evidence="2" key="1">
    <citation type="submission" date="2022-03" db="EMBL/GenBank/DDBJ databases">
        <title>Draft genome sequence of Aduncisulcus paluster, a free-living microaerophilic Fornicata.</title>
        <authorList>
            <person name="Yuyama I."/>
            <person name="Kume K."/>
            <person name="Tamura T."/>
            <person name="Inagaki Y."/>
            <person name="Hashimoto T."/>
        </authorList>
    </citation>
    <scope>NUCLEOTIDE SEQUENCE</scope>
    <source>
        <strain evidence="2">NY0171</strain>
    </source>
</reference>
<feature type="compositionally biased region" description="Basic and acidic residues" evidence="1">
    <location>
        <begin position="391"/>
        <end position="405"/>
    </location>
</feature>
<dbReference type="Proteomes" id="UP001057375">
    <property type="component" value="Unassembled WGS sequence"/>
</dbReference>
<evidence type="ECO:0000313" key="3">
    <source>
        <dbReference type="Proteomes" id="UP001057375"/>
    </source>
</evidence>
<organism evidence="2 3">
    <name type="scientific">Aduncisulcus paluster</name>
    <dbReference type="NCBI Taxonomy" id="2918883"/>
    <lineage>
        <taxon>Eukaryota</taxon>
        <taxon>Metamonada</taxon>
        <taxon>Carpediemonas-like organisms</taxon>
        <taxon>Aduncisulcus</taxon>
    </lineage>
</organism>
<evidence type="ECO:0008006" key="4">
    <source>
        <dbReference type="Google" id="ProtNLM"/>
    </source>
</evidence>
<name>A0ABQ5KUK4_9EUKA</name>
<dbReference type="SUPFAM" id="SSF50969">
    <property type="entry name" value="YVTN repeat-like/Quinoprotein amine dehydrogenase"/>
    <property type="match status" value="1"/>
</dbReference>
<feature type="compositionally biased region" description="Basic and acidic residues" evidence="1">
    <location>
        <begin position="334"/>
        <end position="350"/>
    </location>
</feature>
<proteinExistence type="predicted"/>
<sequence length="444" mass="49395">MSTNLEKLSRTAPTNISSSDGRYQVLVPKIDFKKDVYFFLVNEHKMLALDSPIVFSQLILITEISHVAFVAASSTICDEHPGFAYYEDTGSQIKIFDLERRSTQKPINVSYEINSIAVDSRDNIIVSTIPKGSSGYLYVFKANGSKRKTIECCVSSSSPISVNYKRNMFAYSSRDSSMTYIVSSDMNPIAQVEGMLGGFSSCGKYLWTSSQEHECPVVFSVSDDSTWRMCKICEDGNPTSCSLIGGRLGYYHTSQCPVFFNMDPEDEELEEELIEIPPESVFYPLCSEANLYLLYFWDEGMYKAPIVAEISADTCKLEQTMLIEDAIPLLVTEDTSRSEDSTREDSDSPQRDGAPMEEVEESSYGSQIVAPNKSLPPKETKDGCSCFIDTSRSEDSTREDSDSPQRDGAPMEEVEESSYGSQIVAPNKSLPPKETKDGCSCFIV</sequence>
<dbReference type="InterPro" id="IPR011044">
    <property type="entry name" value="Quino_amine_DH_bsu"/>
</dbReference>
<evidence type="ECO:0000256" key="1">
    <source>
        <dbReference type="SAM" id="MobiDB-lite"/>
    </source>
</evidence>
<keyword evidence="3" id="KW-1185">Reference proteome</keyword>